<dbReference type="OrthoDB" id="886585at2"/>
<reference evidence="1 2" key="1">
    <citation type="submission" date="2019-04" db="EMBL/GenBank/DDBJ databases">
        <authorList>
            <person name="Feng G."/>
            <person name="Zhang J."/>
            <person name="Zhu H."/>
        </authorList>
    </citation>
    <scope>NUCLEOTIDE SEQUENCE [LARGE SCALE GENOMIC DNA]</scope>
    <source>
        <strain evidence="1 2">JCM 17223</strain>
    </source>
</reference>
<organism evidence="1 2">
    <name type="scientific">Hymenobacter elongatus</name>
    <dbReference type="NCBI Taxonomy" id="877208"/>
    <lineage>
        <taxon>Bacteria</taxon>
        <taxon>Pseudomonadati</taxon>
        <taxon>Bacteroidota</taxon>
        <taxon>Cytophagia</taxon>
        <taxon>Cytophagales</taxon>
        <taxon>Hymenobacteraceae</taxon>
        <taxon>Hymenobacter</taxon>
    </lineage>
</organism>
<dbReference type="EMBL" id="SRLD01000055">
    <property type="protein sequence ID" value="TGE13429.1"/>
    <property type="molecule type" value="Genomic_DNA"/>
</dbReference>
<accession>A0A4Z0PG19</accession>
<dbReference type="Proteomes" id="UP000297739">
    <property type="component" value="Unassembled WGS sequence"/>
</dbReference>
<proteinExistence type="predicted"/>
<evidence type="ECO:0000313" key="2">
    <source>
        <dbReference type="Proteomes" id="UP000297739"/>
    </source>
</evidence>
<dbReference type="AlphaFoldDB" id="A0A4Z0PG19"/>
<sequence>MAANRTNDLHLMKYLMLGIAFVLTLSNVEGIACAPPPRTFSVSRDYLQACEVGTECKPIIIRRKAGEAVELVLPEMLRTSVTVWDEKNYGKLLKRNGTYQPIQRTGTGNNATDLKETVLTLGKLKDGTYYVWLAGDSVGCTFQVKLKTE</sequence>
<keyword evidence="2" id="KW-1185">Reference proteome</keyword>
<gene>
    <name evidence="1" type="ORF">E5J99_19380</name>
</gene>
<evidence type="ECO:0000313" key="1">
    <source>
        <dbReference type="EMBL" id="TGE13429.1"/>
    </source>
</evidence>
<comment type="caution">
    <text evidence="1">The sequence shown here is derived from an EMBL/GenBank/DDBJ whole genome shotgun (WGS) entry which is preliminary data.</text>
</comment>
<protein>
    <submittedName>
        <fullName evidence="1">Uncharacterized protein</fullName>
    </submittedName>
</protein>
<name>A0A4Z0PG19_9BACT</name>
<dbReference type="RefSeq" id="WP_135499468.1">
    <property type="nucleotide sequence ID" value="NZ_SRLD01000055.1"/>
</dbReference>